<feature type="chain" id="PRO_5015958103" description="Thiamine pyrimidine synthase" evidence="13">
    <location>
        <begin position="30"/>
        <end position="382"/>
    </location>
</feature>
<name>A0A2W4WIT2_9CYAN</name>
<dbReference type="InterPro" id="IPR015168">
    <property type="entry name" value="SsuA/THI5"/>
</dbReference>
<comment type="pathway">
    <text evidence="2">Cofactor biosynthesis; thiamine diphosphate biosynthesis.</text>
</comment>
<evidence type="ECO:0000256" key="10">
    <source>
        <dbReference type="ARBA" id="ARBA00033171"/>
    </source>
</evidence>
<evidence type="ECO:0000256" key="6">
    <source>
        <dbReference type="ARBA" id="ARBA00022723"/>
    </source>
</evidence>
<evidence type="ECO:0000256" key="13">
    <source>
        <dbReference type="SAM" id="SignalP"/>
    </source>
</evidence>
<evidence type="ECO:0000313" key="16">
    <source>
        <dbReference type="Proteomes" id="UP000249467"/>
    </source>
</evidence>
<keyword evidence="6" id="KW-0479">Metal-binding</keyword>
<proteinExistence type="inferred from homology"/>
<evidence type="ECO:0000313" key="15">
    <source>
        <dbReference type="EMBL" id="PZO45053.1"/>
    </source>
</evidence>
<evidence type="ECO:0000256" key="3">
    <source>
        <dbReference type="ARBA" id="ARBA00009406"/>
    </source>
</evidence>
<dbReference type="InterPro" id="IPR027939">
    <property type="entry name" value="NMT1/THI5"/>
</dbReference>
<dbReference type="Proteomes" id="UP000249467">
    <property type="component" value="Unassembled WGS sequence"/>
</dbReference>
<dbReference type="PANTHER" id="PTHR31528">
    <property type="entry name" value="4-AMINO-5-HYDROXYMETHYL-2-METHYLPYRIMIDINE PHOSPHATE SYNTHASE THI11-RELATED"/>
    <property type="match status" value="1"/>
</dbReference>
<evidence type="ECO:0000256" key="8">
    <source>
        <dbReference type="ARBA" id="ARBA00022977"/>
    </source>
</evidence>
<accession>A0A2W4WIT2</accession>
<reference evidence="15 16" key="1">
    <citation type="submission" date="2018-04" db="EMBL/GenBank/DDBJ databases">
        <authorList>
            <person name="Go L.Y."/>
            <person name="Mitchell J.A."/>
        </authorList>
    </citation>
    <scope>NUCLEOTIDE SEQUENCE [LARGE SCALE GENOMIC DNA]</scope>
    <source>
        <strain evidence="15">ULC066bin1</strain>
    </source>
</reference>
<evidence type="ECO:0000256" key="5">
    <source>
        <dbReference type="ARBA" id="ARBA00022679"/>
    </source>
</evidence>
<evidence type="ECO:0000256" key="11">
    <source>
        <dbReference type="ARBA" id="ARBA00048179"/>
    </source>
</evidence>
<feature type="compositionally biased region" description="Polar residues" evidence="12">
    <location>
        <begin position="42"/>
        <end position="53"/>
    </location>
</feature>
<comment type="similarity">
    <text evidence="3">Belongs to the NMT1/THI5 family.</text>
</comment>
<gene>
    <name evidence="15" type="ORF">DCF19_00740</name>
</gene>
<dbReference type="AlphaFoldDB" id="A0A2W4WIT2"/>
<keyword evidence="8" id="KW-0784">Thiamine biosynthesis</keyword>
<comment type="function">
    <text evidence="1">Responsible for the formation of the pyrimidine heterocycle in the thiamine biosynthesis pathway. Catalyzes the formation of hydroxymethylpyrimidine phosphate (HMP-P) from histidine and pyridoxal phosphate (PLP). The protein uses PLP and the active site histidine to form HMP-P, generating an inactive enzyme. The enzyme can only undergo a single turnover, which suggests it is a suicide enzyme.</text>
</comment>
<evidence type="ECO:0000256" key="7">
    <source>
        <dbReference type="ARBA" id="ARBA00022898"/>
    </source>
</evidence>
<comment type="subunit">
    <text evidence="4">Homodimer.</text>
</comment>
<evidence type="ECO:0000256" key="1">
    <source>
        <dbReference type="ARBA" id="ARBA00003469"/>
    </source>
</evidence>
<protein>
    <recommendedName>
        <fullName evidence="10">Thiamine pyrimidine synthase</fullName>
    </recommendedName>
</protein>
<evidence type="ECO:0000256" key="9">
    <source>
        <dbReference type="ARBA" id="ARBA00023004"/>
    </source>
</evidence>
<comment type="caution">
    <text evidence="15">The sequence shown here is derived from an EMBL/GenBank/DDBJ whole genome shotgun (WGS) entry which is preliminary data.</text>
</comment>
<dbReference type="Gene3D" id="3.40.190.10">
    <property type="entry name" value="Periplasmic binding protein-like II"/>
    <property type="match status" value="2"/>
</dbReference>
<keyword evidence="9" id="KW-0408">Iron</keyword>
<evidence type="ECO:0000256" key="4">
    <source>
        <dbReference type="ARBA" id="ARBA00011738"/>
    </source>
</evidence>
<evidence type="ECO:0000256" key="2">
    <source>
        <dbReference type="ARBA" id="ARBA00004948"/>
    </source>
</evidence>
<evidence type="ECO:0000259" key="14">
    <source>
        <dbReference type="Pfam" id="PF09084"/>
    </source>
</evidence>
<reference evidence="15 16" key="2">
    <citation type="submission" date="2018-06" db="EMBL/GenBank/DDBJ databases">
        <title>Metagenomic assembly of (sub)arctic Cyanobacteria and their associated microbiome from non-axenic cultures.</title>
        <authorList>
            <person name="Baurain D."/>
        </authorList>
    </citation>
    <scope>NUCLEOTIDE SEQUENCE [LARGE SCALE GENOMIC DNA]</scope>
    <source>
        <strain evidence="15">ULC066bin1</strain>
    </source>
</reference>
<dbReference type="GO" id="GO:0046872">
    <property type="term" value="F:metal ion binding"/>
    <property type="evidence" value="ECO:0007669"/>
    <property type="project" value="UniProtKB-KW"/>
</dbReference>
<keyword evidence="7" id="KW-0663">Pyridoxal phosphate</keyword>
<dbReference type="Pfam" id="PF09084">
    <property type="entry name" value="NMT1"/>
    <property type="match status" value="1"/>
</dbReference>
<dbReference type="EMBL" id="QBML01000001">
    <property type="protein sequence ID" value="PZO45053.1"/>
    <property type="molecule type" value="Genomic_DNA"/>
</dbReference>
<feature type="domain" description="SsuA/THI5-like" evidence="14">
    <location>
        <begin position="75"/>
        <end position="289"/>
    </location>
</feature>
<keyword evidence="5" id="KW-0808">Transferase</keyword>
<sequence>MSHIFKKQLRKILFVAASTLLLVACNSSAPPSTTATSGDKPATSSSTATPVNNSDKKSKQDIRVQLPFLKQSTDAALIVAIEKGYFAEEGLNVTYERGFGNADTISKLGTGKYDIGFSDIYNAMEFNDKNPNDKIIAVGIYQNKGPYCILTFKENGIKTPADLVGKKIGAPIGDGARKLFPLFASEVKVSPDAVTWETMEPKLRETFLLQGKVDAVSGFYISIIPAMIKNGKTMDDLQIFYYDDFGLDFYGNGILVKQDFMTKNPEAIKSFLKAYFRGMQELVKDPSAALDLVISTDQSKLMDREAEKLRLKLGLERMYITPEVEAVGFGGVDPKRLEKSVAQTVTGFKLKPVTAADIFTDKFLPAKEQRMVPPVSDRKPLL</sequence>
<organism evidence="15 16">
    <name type="scientific">Pseudanabaena frigida</name>
    <dbReference type="NCBI Taxonomy" id="945775"/>
    <lineage>
        <taxon>Bacteria</taxon>
        <taxon>Bacillati</taxon>
        <taxon>Cyanobacteriota</taxon>
        <taxon>Cyanophyceae</taxon>
        <taxon>Pseudanabaenales</taxon>
        <taxon>Pseudanabaenaceae</taxon>
        <taxon>Pseudanabaena</taxon>
    </lineage>
</organism>
<feature type="region of interest" description="Disordered" evidence="12">
    <location>
        <begin position="29"/>
        <end position="59"/>
    </location>
</feature>
<dbReference type="PANTHER" id="PTHR31528:SF1">
    <property type="entry name" value="4-AMINO-5-HYDROXYMETHYL-2-METHYLPYRIMIDINE PHOSPHATE SYNTHASE THI11-RELATED"/>
    <property type="match status" value="1"/>
</dbReference>
<keyword evidence="13" id="KW-0732">Signal</keyword>
<comment type="catalytic activity">
    <reaction evidence="11">
        <text>N(6)-(pyridoxal phosphate)-L-lysyl-[4-amino-5-hydroxymethyl-2-methylpyrimidine phosphate synthase] + L-histidyl-[4-amino-5-hydroxymethyl-2-methylpyrimidine phosphate synthase] + 2 Fe(3+) + 4 H2O = L-lysyl-[4-amino-5-hydroxymethyl-2-methylpyrimidine phosphate synthase] + (2S)-2-amino-5-hydroxy-4-oxopentanoyl-[4-amino-5-hydroxymethyl-2-methylpyrimidine phosphate synthase] + 4-amino-2-methyl-5-(phosphooxymethyl)pyrimidine + 3-oxopropanoate + 2 Fe(2+) + 2 H(+)</text>
        <dbReference type="Rhea" id="RHEA:65756"/>
        <dbReference type="Rhea" id="RHEA-COMP:16892"/>
        <dbReference type="Rhea" id="RHEA-COMP:16893"/>
        <dbReference type="Rhea" id="RHEA-COMP:16894"/>
        <dbReference type="Rhea" id="RHEA-COMP:16895"/>
        <dbReference type="ChEBI" id="CHEBI:15377"/>
        <dbReference type="ChEBI" id="CHEBI:15378"/>
        <dbReference type="ChEBI" id="CHEBI:29033"/>
        <dbReference type="ChEBI" id="CHEBI:29034"/>
        <dbReference type="ChEBI" id="CHEBI:29969"/>
        <dbReference type="ChEBI" id="CHEBI:29979"/>
        <dbReference type="ChEBI" id="CHEBI:33190"/>
        <dbReference type="ChEBI" id="CHEBI:58354"/>
        <dbReference type="ChEBI" id="CHEBI:143915"/>
        <dbReference type="ChEBI" id="CHEBI:157692"/>
    </reaction>
    <physiologicalReaction direction="left-to-right" evidence="11">
        <dbReference type="Rhea" id="RHEA:65757"/>
    </physiologicalReaction>
</comment>
<dbReference type="GO" id="GO:0016740">
    <property type="term" value="F:transferase activity"/>
    <property type="evidence" value="ECO:0007669"/>
    <property type="project" value="UniProtKB-KW"/>
</dbReference>
<dbReference type="PROSITE" id="PS51257">
    <property type="entry name" value="PROKAR_LIPOPROTEIN"/>
    <property type="match status" value="1"/>
</dbReference>
<dbReference type="SUPFAM" id="SSF53850">
    <property type="entry name" value="Periplasmic binding protein-like II"/>
    <property type="match status" value="1"/>
</dbReference>
<evidence type="ECO:0000256" key="12">
    <source>
        <dbReference type="SAM" id="MobiDB-lite"/>
    </source>
</evidence>
<dbReference type="GO" id="GO:0009228">
    <property type="term" value="P:thiamine biosynthetic process"/>
    <property type="evidence" value="ECO:0007669"/>
    <property type="project" value="UniProtKB-KW"/>
</dbReference>
<feature type="signal peptide" evidence="13">
    <location>
        <begin position="1"/>
        <end position="29"/>
    </location>
</feature>